<dbReference type="PANTHER" id="PTHR15696">
    <property type="entry name" value="SMG-7 SUPPRESSOR WITH MORPHOLOGICAL EFFECT ON GENITALIA PROTEIN 7"/>
    <property type="match status" value="1"/>
</dbReference>
<feature type="region of interest" description="Disordered" evidence="1">
    <location>
        <begin position="1"/>
        <end position="35"/>
    </location>
</feature>
<keyword evidence="5" id="KW-1185">Reference proteome</keyword>
<feature type="compositionally biased region" description="Basic residues" evidence="1">
    <location>
        <begin position="10"/>
        <end position="19"/>
    </location>
</feature>
<organism evidence="4 5">
    <name type="scientific">Aphanomyces euteiches</name>
    <dbReference type="NCBI Taxonomy" id="100861"/>
    <lineage>
        <taxon>Eukaryota</taxon>
        <taxon>Sar</taxon>
        <taxon>Stramenopiles</taxon>
        <taxon>Oomycota</taxon>
        <taxon>Saprolegniomycetes</taxon>
        <taxon>Saprolegniales</taxon>
        <taxon>Verrucalvaceae</taxon>
        <taxon>Aphanomyces</taxon>
    </lineage>
</organism>
<reference evidence="4 5" key="1">
    <citation type="submission" date="2019-07" db="EMBL/GenBank/DDBJ databases">
        <title>Genomics analysis of Aphanomyces spp. identifies a new class of oomycete effector associated with host adaptation.</title>
        <authorList>
            <person name="Gaulin E."/>
        </authorList>
    </citation>
    <scope>NUCLEOTIDE SEQUENCE [LARGE SCALE GENOMIC DNA]</scope>
    <source>
        <strain evidence="4 5">ATCC 201684</strain>
    </source>
</reference>
<dbReference type="PANTHER" id="PTHR15696:SF0">
    <property type="entry name" value="TELOMERASE-BINDING PROTEIN EST1A"/>
    <property type="match status" value="1"/>
</dbReference>
<evidence type="ECO:0000313" key="5">
    <source>
        <dbReference type="Proteomes" id="UP000481153"/>
    </source>
</evidence>
<dbReference type="InterPro" id="IPR021869">
    <property type="entry name" value="RNase_Zc3h12_NYN"/>
</dbReference>
<evidence type="ECO:0000256" key="1">
    <source>
        <dbReference type="SAM" id="MobiDB-lite"/>
    </source>
</evidence>
<dbReference type="InterPro" id="IPR011990">
    <property type="entry name" value="TPR-like_helical_dom_sf"/>
</dbReference>
<dbReference type="InterPro" id="IPR045153">
    <property type="entry name" value="Est1/Ebs1-like"/>
</dbReference>
<comment type="caution">
    <text evidence="4">The sequence shown here is derived from an EMBL/GenBank/DDBJ whole genome shotgun (WGS) entry which is preliminary data.</text>
</comment>
<sequence>MAEDQEKTTKYRLRYRKKVSNNESTTSTPSIVIDKVDDLVPPELRAPSRHSPVTPTRDDVALDETNGLDHTASQCHNRKQELSKYREQHSKAVDIKNTTLEILNRHQSESTIIKRSDDDKANKLSRSEVMYALFQEHNAKVKHSARVMLPTNTPNDTYPVGFNPSGAPVEVLLASTKKWEEHLRRLLGGQRVADHEQGISCLRQACRESYRELLVNHTEETSNTDISERLWMSWYKEIEPLLAKWRQITNQPSSTIDSGGSRELNQVRESITPLLAASTDFYNRLLHSLSSSKRAANIHAIHMALVALGDLARYGQNIVPKHSRNWRHAETQYRLALQHNPSNGKVYNQLALLALHQHRLLDATYLYCRSLACATPFCSRENLMSTLTTTKAPKSPSKTTESKQHCSTLLLHCYSRLFTGIDVARLEMDITTALDSLRSLLHAKPPPTDLQSFLLHMTVVAIFSVHNCQVPIGGSIALGQDLFFHSEFPSWSEHDNVQWALHLTFLLATALIEVSSKTLDQNILIFLPALNVFLDWLRVHPWFLRWKHPTVVAFRGALSDLLPLLWDRIPPNERTSDNIWQKNQVLLWEDKEIRGFLPLDKVIRCGYSQQISDAEDNSVSLRIARVFGFLSFASSIGWMSQYVHQSKCLLHTGLSVQIDTTCPQCTNSIPLDARQCVFCGYEMVSEENIERPNESLPSHTQSSKAMSVRGILTGVNLQTPKPKSAKHQQRAVRYKRHSSVDFTASLESDWKCLIVVDAANVAMRHGLNKKFSCRGIRLAFDYFLARSHKVIAFLPDYLLKYETVGVQKRMANIGFDVSPSKVPDDVTLLQSMVLEGLVIATPPQDYDDSYCIQYAGTHDGCLVTNDMFRDHVENIKSNAQRNAMRDWLKSHRISFTWVGDEFFPNPDFRFPPKRAVDELLGATYE</sequence>
<evidence type="ECO:0000259" key="2">
    <source>
        <dbReference type="Pfam" id="PF10373"/>
    </source>
</evidence>
<feature type="domain" description="RNase NYN" evidence="3">
    <location>
        <begin position="753"/>
        <end position="908"/>
    </location>
</feature>
<dbReference type="Gene3D" id="3.40.50.11980">
    <property type="match status" value="1"/>
</dbReference>
<dbReference type="Proteomes" id="UP000481153">
    <property type="component" value="Unassembled WGS sequence"/>
</dbReference>
<feature type="compositionally biased region" description="Polar residues" evidence="1">
    <location>
        <begin position="21"/>
        <end position="30"/>
    </location>
</feature>
<dbReference type="EMBL" id="VJMJ01000022">
    <property type="protein sequence ID" value="KAF0743061.1"/>
    <property type="molecule type" value="Genomic_DNA"/>
</dbReference>
<dbReference type="Gene3D" id="1.25.40.10">
    <property type="entry name" value="Tetratricopeptide repeat domain"/>
    <property type="match status" value="1"/>
</dbReference>
<dbReference type="SUPFAM" id="SSF48452">
    <property type="entry name" value="TPR-like"/>
    <property type="match status" value="1"/>
</dbReference>
<dbReference type="Pfam" id="PF11977">
    <property type="entry name" value="RNase_Zc3h12a"/>
    <property type="match status" value="1"/>
</dbReference>
<accession>A0A6G0XRT9</accession>
<dbReference type="AlphaFoldDB" id="A0A6G0XRT9"/>
<protein>
    <recommendedName>
        <fullName evidence="6">RNase NYN domain-containing protein</fullName>
    </recommendedName>
</protein>
<dbReference type="VEuPathDB" id="FungiDB:AeMF1_015792"/>
<dbReference type="GO" id="GO:0070034">
    <property type="term" value="F:telomerase RNA binding"/>
    <property type="evidence" value="ECO:0007669"/>
    <property type="project" value="TreeGrafter"/>
</dbReference>
<gene>
    <name evidence="4" type="ORF">Ae201684_002119</name>
</gene>
<evidence type="ECO:0008006" key="6">
    <source>
        <dbReference type="Google" id="ProtNLM"/>
    </source>
</evidence>
<dbReference type="GO" id="GO:0000184">
    <property type="term" value="P:nuclear-transcribed mRNA catabolic process, nonsense-mediated decay"/>
    <property type="evidence" value="ECO:0007669"/>
    <property type="project" value="TreeGrafter"/>
</dbReference>
<feature type="region of interest" description="Disordered" evidence="1">
    <location>
        <begin position="42"/>
        <end position="61"/>
    </location>
</feature>
<feature type="domain" description="DNA/RNA-binding" evidence="2">
    <location>
        <begin position="330"/>
        <end position="600"/>
    </location>
</feature>
<name>A0A6G0XRT9_9STRA</name>
<dbReference type="InterPro" id="IPR018834">
    <property type="entry name" value="DNA/RNA-bd_Est1-type"/>
</dbReference>
<dbReference type="GO" id="GO:0005697">
    <property type="term" value="C:telomerase holoenzyme complex"/>
    <property type="evidence" value="ECO:0007669"/>
    <property type="project" value="TreeGrafter"/>
</dbReference>
<evidence type="ECO:0000313" key="4">
    <source>
        <dbReference type="EMBL" id="KAF0743061.1"/>
    </source>
</evidence>
<evidence type="ECO:0000259" key="3">
    <source>
        <dbReference type="Pfam" id="PF11977"/>
    </source>
</evidence>
<dbReference type="GO" id="GO:0042162">
    <property type="term" value="F:telomeric DNA binding"/>
    <property type="evidence" value="ECO:0007669"/>
    <property type="project" value="TreeGrafter"/>
</dbReference>
<dbReference type="Pfam" id="PF10373">
    <property type="entry name" value="EST1_DNA_bind"/>
    <property type="match status" value="1"/>
</dbReference>
<proteinExistence type="predicted"/>